<accession>A0A4Q6XL28</accession>
<dbReference type="EMBL" id="SGIT01000002">
    <property type="protein sequence ID" value="RZF60155.1"/>
    <property type="molecule type" value="Genomic_DNA"/>
</dbReference>
<reference evidence="2 3" key="1">
    <citation type="submission" date="2019-02" db="EMBL/GenBank/DDBJ databases">
        <authorList>
            <person name="Li Y."/>
        </authorList>
    </citation>
    <scope>NUCLEOTIDE SEQUENCE [LARGE SCALE GENOMIC DNA]</scope>
    <source>
        <strain evidence="2 3">30C10-4-7</strain>
    </source>
</reference>
<organism evidence="2 3">
    <name type="scientific">Sphingobacterium corticibacterium</name>
    <dbReference type="NCBI Taxonomy" id="2484746"/>
    <lineage>
        <taxon>Bacteria</taxon>
        <taxon>Pseudomonadati</taxon>
        <taxon>Bacteroidota</taxon>
        <taxon>Sphingobacteriia</taxon>
        <taxon>Sphingobacteriales</taxon>
        <taxon>Sphingobacteriaceae</taxon>
        <taxon>Sphingobacterium</taxon>
    </lineage>
</organism>
<dbReference type="OrthoDB" id="9801840at2"/>
<dbReference type="AlphaFoldDB" id="A0A4Q6XL28"/>
<keyword evidence="3" id="KW-1185">Reference proteome</keyword>
<dbReference type="Pfam" id="PF13173">
    <property type="entry name" value="AAA_14"/>
    <property type="match status" value="1"/>
</dbReference>
<dbReference type="Gene3D" id="3.40.50.300">
    <property type="entry name" value="P-loop containing nucleotide triphosphate hydrolases"/>
    <property type="match status" value="1"/>
</dbReference>
<dbReference type="SUPFAM" id="SSF52540">
    <property type="entry name" value="P-loop containing nucleoside triphosphate hydrolases"/>
    <property type="match status" value="1"/>
</dbReference>
<dbReference type="InterPro" id="IPR027417">
    <property type="entry name" value="P-loop_NTPase"/>
</dbReference>
<dbReference type="RefSeq" id="WP_130142073.1">
    <property type="nucleotide sequence ID" value="NZ_SGIT01000002.1"/>
</dbReference>
<evidence type="ECO:0000313" key="3">
    <source>
        <dbReference type="Proteomes" id="UP000292855"/>
    </source>
</evidence>
<sequence>MELLQPDIISRPIYLTRIRPFIGKNLIKVMTGQRRVGKSYLLFQLMDEVKAANADAHIIYINKEDLAFSDIK</sequence>
<dbReference type="Proteomes" id="UP000292855">
    <property type="component" value="Unassembled WGS sequence"/>
</dbReference>
<name>A0A4Q6XL28_9SPHI</name>
<dbReference type="InterPro" id="IPR041682">
    <property type="entry name" value="AAA_14"/>
</dbReference>
<evidence type="ECO:0000313" key="2">
    <source>
        <dbReference type="EMBL" id="RZF60155.1"/>
    </source>
</evidence>
<comment type="caution">
    <text evidence="2">The sequence shown here is derived from an EMBL/GenBank/DDBJ whole genome shotgun (WGS) entry which is preliminary data.</text>
</comment>
<protein>
    <recommendedName>
        <fullName evidence="1">AAA domain-containing protein</fullName>
    </recommendedName>
</protein>
<feature type="domain" description="AAA" evidence="1">
    <location>
        <begin position="25"/>
        <end position="70"/>
    </location>
</feature>
<gene>
    <name evidence="2" type="ORF">EWE74_13645</name>
</gene>
<evidence type="ECO:0000259" key="1">
    <source>
        <dbReference type="Pfam" id="PF13173"/>
    </source>
</evidence>
<proteinExistence type="predicted"/>